<name>A0A6M0SN37_CLOBO</name>
<sequence length="178" mass="20301">MELKDVKNFLETNAEGKQWLQSYTDGKVTKAIDIWKSNNLQGEVDNKVKELYPDEDPKDKALKELKAEIEGFRKENTKKDILSQVTKSATDKSLPIEIVKMLISDDLDSTNNNIKVLEEVWTKSLKENVNSKIEPYVPKSGTGNNGQLDKSSFIKMSYQDKKQLKQDNPDIYNSLVNS</sequence>
<dbReference type="EMBL" id="SGKU01000021">
    <property type="protein sequence ID" value="NFA42703.1"/>
    <property type="molecule type" value="Genomic_DNA"/>
</dbReference>
<evidence type="ECO:0000256" key="1">
    <source>
        <dbReference type="SAM" id="MobiDB-lite"/>
    </source>
</evidence>
<comment type="caution">
    <text evidence="2">The sequence shown here is derived from an EMBL/GenBank/DDBJ whole genome shotgun (WGS) entry which is preliminary data.</text>
</comment>
<feature type="region of interest" description="Disordered" evidence="1">
    <location>
        <begin position="159"/>
        <end position="178"/>
    </location>
</feature>
<dbReference type="Pfam" id="PF14265">
    <property type="entry name" value="DUF4355"/>
    <property type="match status" value="1"/>
</dbReference>
<evidence type="ECO:0000313" key="3">
    <source>
        <dbReference type="Proteomes" id="UP000472355"/>
    </source>
</evidence>
<feature type="compositionally biased region" description="Basic and acidic residues" evidence="1">
    <location>
        <begin position="159"/>
        <end position="168"/>
    </location>
</feature>
<feature type="region of interest" description="Disordered" evidence="1">
    <location>
        <begin position="132"/>
        <end position="152"/>
    </location>
</feature>
<proteinExistence type="predicted"/>
<dbReference type="InterPro" id="IPR025580">
    <property type="entry name" value="Gp46"/>
</dbReference>
<feature type="compositionally biased region" description="Polar residues" evidence="1">
    <location>
        <begin position="141"/>
        <end position="150"/>
    </location>
</feature>
<accession>A0A6M0SN37</accession>
<organism evidence="2 3">
    <name type="scientific">Clostridium botulinum</name>
    <dbReference type="NCBI Taxonomy" id="1491"/>
    <lineage>
        <taxon>Bacteria</taxon>
        <taxon>Bacillati</taxon>
        <taxon>Bacillota</taxon>
        <taxon>Clostridia</taxon>
        <taxon>Eubacteriales</taxon>
        <taxon>Clostridiaceae</taxon>
        <taxon>Clostridium</taxon>
    </lineage>
</organism>
<protein>
    <submittedName>
        <fullName evidence="2">DUF4355 domain-containing protein</fullName>
    </submittedName>
</protein>
<dbReference type="Proteomes" id="UP000472355">
    <property type="component" value="Unassembled WGS sequence"/>
</dbReference>
<reference evidence="2 3" key="1">
    <citation type="submission" date="2019-02" db="EMBL/GenBank/DDBJ databases">
        <title>Genome sequencing of Clostridium botulinum clinical isolates.</title>
        <authorList>
            <person name="Brunt J."/>
            <person name="Van Vliet A.H.M."/>
            <person name="Stringer S.C."/>
            <person name="Grant K.A."/>
            <person name="Carter A.C."/>
            <person name="Peck M.W."/>
        </authorList>
    </citation>
    <scope>NUCLEOTIDE SEQUENCE [LARGE SCALE GENOMIC DNA]</scope>
    <source>
        <strain evidence="2 3">H113700579</strain>
    </source>
</reference>
<dbReference type="AlphaFoldDB" id="A0A6M0SN37"/>
<evidence type="ECO:0000313" key="2">
    <source>
        <dbReference type="EMBL" id="NFA42703.1"/>
    </source>
</evidence>
<gene>
    <name evidence="2" type="ORF">EXM65_08990</name>
</gene>